<keyword evidence="2" id="KW-0812">Transmembrane</keyword>
<dbReference type="EMBL" id="JAGTJS010000011">
    <property type="protein sequence ID" value="KAH7252942.1"/>
    <property type="molecule type" value="Genomic_DNA"/>
</dbReference>
<evidence type="ECO:0000313" key="3">
    <source>
        <dbReference type="EMBL" id="KAH7252942.1"/>
    </source>
</evidence>
<evidence type="ECO:0000256" key="1">
    <source>
        <dbReference type="SAM" id="MobiDB-lite"/>
    </source>
</evidence>
<sequence length="771" mass="85825">MAPTTSDEFDGDDFSNNLFSDLAPLLTLFGEQVTKQFLSMSMGWADNVLLAMGPLGIITTVVSAIRVGGGKRLKALIGRARESHSVAEQELLSSTSQNVCEMWNGQQIVRLIGCGEDMETFVIARDGVVSDLRTAVKNNHLWSPHIFGDAKQILSRKNGSPNLTLNVQGATASTLELWAWAVLGAVLQLFSIAFAGMATYHLKWIKAEAQMAEYGYPCFCAGTTCLTIAILACGHVIEGVTDEMTWLLSEDSTRILTLQKARTVGDQHFPSCAIFMTGEDRSLKFSRLNERNYRLLVTISTSLAIVGYMIQFVGLRALHWSATIAQLGITLIMTAIRAWARRGLASDPDWYPLMEGHELASLALLIRYSPGDISNASKLQRHIKMARQPLYELEFLYLQRDEHFFVGHLHHIHSPPRTYLDFHYSGDYAEDTTPLRIYSGISKGTPLSSIDKEASALSNMFFTVIRNVMDVLDGSGVLLWKGEAPRQSSEQVVTDLISWGFDFSTSRLPEDSNPARRKVSCRLQRSTDHAEHRWTLLDHDIIAALLALSAQALARRLAHLHGLTGRQNLSIGDEPFFVDNGVPYHPSCSGRIVGNINYDDSSSNQEILQEWLNAEIRSQDFHPRSNHELVCYLGIFLVSPPDRRRLGLGGTDLVIQTRRDSRLLLQWTQELFSIFILAIASKVERVLGETKEVEGKREPWKRRFKNSVFDTIADVVVKEGLAHDRDEAYTLIVPAFAHHGLLPACSNEQAAESSSEKPTSPAPSNSEENTP</sequence>
<reference evidence="3" key="1">
    <citation type="journal article" date="2021" name="Nat. Commun.">
        <title>Genetic determinants of endophytism in the Arabidopsis root mycobiome.</title>
        <authorList>
            <person name="Mesny F."/>
            <person name="Miyauchi S."/>
            <person name="Thiergart T."/>
            <person name="Pickel B."/>
            <person name="Atanasova L."/>
            <person name="Karlsson M."/>
            <person name="Huettel B."/>
            <person name="Barry K.W."/>
            <person name="Haridas S."/>
            <person name="Chen C."/>
            <person name="Bauer D."/>
            <person name="Andreopoulos W."/>
            <person name="Pangilinan J."/>
            <person name="LaButti K."/>
            <person name="Riley R."/>
            <person name="Lipzen A."/>
            <person name="Clum A."/>
            <person name="Drula E."/>
            <person name="Henrissat B."/>
            <person name="Kohler A."/>
            <person name="Grigoriev I.V."/>
            <person name="Martin F.M."/>
            <person name="Hacquard S."/>
        </authorList>
    </citation>
    <scope>NUCLEOTIDE SEQUENCE</scope>
    <source>
        <strain evidence="3">FSSC 5 MPI-SDFR-AT-0091</strain>
    </source>
</reference>
<feature type="transmembrane region" description="Helical" evidence="2">
    <location>
        <begin position="177"/>
        <end position="202"/>
    </location>
</feature>
<keyword evidence="2" id="KW-1133">Transmembrane helix</keyword>
<accession>A0A9P9K811</accession>
<feature type="transmembrane region" description="Helical" evidence="2">
    <location>
        <begin position="48"/>
        <end position="69"/>
    </location>
</feature>
<evidence type="ECO:0000256" key="2">
    <source>
        <dbReference type="SAM" id="Phobius"/>
    </source>
</evidence>
<dbReference type="AlphaFoldDB" id="A0A9P9K811"/>
<dbReference type="OrthoDB" id="194358at2759"/>
<feature type="region of interest" description="Disordered" evidence="1">
    <location>
        <begin position="747"/>
        <end position="771"/>
    </location>
</feature>
<protein>
    <submittedName>
        <fullName evidence="3">Uncharacterized protein</fullName>
    </submittedName>
</protein>
<proteinExistence type="predicted"/>
<dbReference type="Proteomes" id="UP000736672">
    <property type="component" value="Unassembled WGS sequence"/>
</dbReference>
<keyword evidence="4" id="KW-1185">Reference proteome</keyword>
<organism evidence="3 4">
    <name type="scientific">Fusarium solani</name>
    <name type="common">Filamentous fungus</name>
    <dbReference type="NCBI Taxonomy" id="169388"/>
    <lineage>
        <taxon>Eukaryota</taxon>
        <taxon>Fungi</taxon>
        <taxon>Dikarya</taxon>
        <taxon>Ascomycota</taxon>
        <taxon>Pezizomycotina</taxon>
        <taxon>Sordariomycetes</taxon>
        <taxon>Hypocreomycetidae</taxon>
        <taxon>Hypocreales</taxon>
        <taxon>Nectriaceae</taxon>
        <taxon>Fusarium</taxon>
        <taxon>Fusarium solani species complex</taxon>
    </lineage>
</organism>
<keyword evidence="2" id="KW-0472">Membrane</keyword>
<evidence type="ECO:0000313" key="4">
    <source>
        <dbReference type="Proteomes" id="UP000736672"/>
    </source>
</evidence>
<gene>
    <name evidence="3" type="ORF">B0J15DRAFT_526409</name>
</gene>
<name>A0A9P9K811_FUSSL</name>
<feature type="transmembrane region" description="Helical" evidence="2">
    <location>
        <begin position="293"/>
        <end position="311"/>
    </location>
</feature>
<comment type="caution">
    <text evidence="3">The sequence shown here is derived from an EMBL/GenBank/DDBJ whole genome shotgun (WGS) entry which is preliminary data.</text>
</comment>
<feature type="transmembrane region" description="Helical" evidence="2">
    <location>
        <begin position="214"/>
        <end position="237"/>
    </location>
</feature>